<feature type="coiled-coil region" evidence="1">
    <location>
        <begin position="344"/>
        <end position="374"/>
    </location>
</feature>
<dbReference type="GO" id="GO:0005615">
    <property type="term" value="C:extracellular space"/>
    <property type="evidence" value="ECO:0007669"/>
    <property type="project" value="TreeGrafter"/>
</dbReference>
<dbReference type="HOGENOM" id="CLU_266904_0_0_1"/>
<dbReference type="AlphaFoldDB" id="T1I5J1"/>
<keyword evidence="4" id="KW-1185">Reference proteome</keyword>
<evidence type="ECO:0000313" key="3">
    <source>
        <dbReference type="EnsemblMetazoa" id="RPRC011560-PA"/>
    </source>
</evidence>
<name>T1I5J1_RHOPR</name>
<feature type="region of interest" description="Disordered" evidence="2">
    <location>
        <begin position="523"/>
        <end position="547"/>
    </location>
</feature>
<accession>T1I5J1</accession>
<dbReference type="PANTHER" id="PTHR46145:SF4">
    <property type="entry name" value="HEPARANASE"/>
    <property type="match status" value="1"/>
</dbReference>
<dbReference type="EnsemblMetazoa" id="RPRC011560-RA">
    <property type="protein sequence ID" value="RPRC011560-PA"/>
    <property type="gene ID" value="RPRC011560"/>
</dbReference>
<evidence type="ECO:0000313" key="4">
    <source>
        <dbReference type="Proteomes" id="UP000015103"/>
    </source>
</evidence>
<dbReference type="VEuPathDB" id="VectorBase:RPRC011560"/>
<keyword evidence="1" id="KW-0175">Coiled coil</keyword>
<dbReference type="GO" id="GO:0031012">
    <property type="term" value="C:extracellular matrix"/>
    <property type="evidence" value="ECO:0007669"/>
    <property type="project" value="TreeGrafter"/>
</dbReference>
<feature type="coiled-coil region" evidence="1">
    <location>
        <begin position="776"/>
        <end position="827"/>
    </location>
</feature>
<proteinExistence type="predicted"/>
<evidence type="ECO:0000256" key="1">
    <source>
        <dbReference type="SAM" id="Coils"/>
    </source>
</evidence>
<protein>
    <submittedName>
        <fullName evidence="3">Uncharacterized protein</fullName>
    </submittedName>
</protein>
<organism evidence="3 4">
    <name type="scientific">Rhodnius prolixus</name>
    <name type="common">Triatomid bug</name>
    <dbReference type="NCBI Taxonomy" id="13249"/>
    <lineage>
        <taxon>Eukaryota</taxon>
        <taxon>Metazoa</taxon>
        <taxon>Ecdysozoa</taxon>
        <taxon>Arthropoda</taxon>
        <taxon>Hexapoda</taxon>
        <taxon>Insecta</taxon>
        <taxon>Pterygota</taxon>
        <taxon>Neoptera</taxon>
        <taxon>Paraneoptera</taxon>
        <taxon>Hemiptera</taxon>
        <taxon>Heteroptera</taxon>
        <taxon>Panheteroptera</taxon>
        <taxon>Cimicomorpha</taxon>
        <taxon>Reduviidae</taxon>
        <taxon>Triatominae</taxon>
        <taxon>Rhodnius</taxon>
    </lineage>
</organism>
<feature type="compositionally biased region" description="Basic and acidic residues" evidence="2">
    <location>
        <begin position="1197"/>
        <end position="1214"/>
    </location>
</feature>
<dbReference type="EMBL" id="ACPB03005292">
    <property type="status" value="NOT_ANNOTATED_CDS"/>
    <property type="molecule type" value="Genomic_DNA"/>
</dbReference>
<dbReference type="STRING" id="13249.T1I5J1"/>
<feature type="region of interest" description="Disordered" evidence="2">
    <location>
        <begin position="1175"/>
        <end position="1214"/>
    </location>
</feature>
<dbReference type="eggNOG" id="ENOG502QRA8">
    <property type="taxonomic scope" value="Eukaryota"/>
</dbReference>
<sequence length="1239" mass="141529">MSEMDNVWNKDNSKTSIAGAKKPIWLAEPTPSKGTFSDAMILMKRLGSAAKSGCQVFFRQPGVTALKTPTPEFWASMLYKSLVGRGVLETKIISNDGNDLHIFSHCISNISQHKTIIDEDMDYDKTAVTVFGINESPDHIKINLKASNKDEEIHLYALTSGKQKKVHEYPEPTMLNGQQLRMTSTGDFPSFSPIIRKPGKDTIISIPPLSIFFLVMPNIKARTCTSIPLITIAPGMENLTNNIKFISSDSERTISLEKSLEESVEKSGNEKRSIVSLRKRQINDPPLSRLDEITEKYRSLTRSLLARFPRRSRENQRRRDELNKQDDLPVKYITFNDNSWLNKLKETISSIKLLENKKEDASQTSEENRAKIEKYAPLKSAITGTGHILKEDDDRINLRSKRSSTVNPEMYTTETTKEQKPTTGTIEISNLPDNVINTLKQVQVTFTNMNDPKILGEINENSEPKRISVRHIVENKPFEKYLDQSNTNGEEMSQAISKIEIKEDENTKNIETVLTALTESQTPNDGTILEQDSSAEENKMNSRTSGVHNMEDKTKTMDHIQKVTQEMTNDGSIPEVMMGTPKEKVINNIMMDIIKQENNEEVPIITGVVNDENMKTQKTRSLPVSTNSNIEKVIIPIEEQGMIVLVEENLSNASLIELKQLLNSKEQSEGLTLDSTSNPYELEEEISATSKDEIKAKVPRQITEADTVMFDDSLKSDKTVESLPGYTTEEDVTIRKVVPIVNSTLTTETPKENQNSIGLKIPLLSKDIKITTDNLLEAGKERIEAIKEKLKETQQKLISIPDAATLNENLRNTIKKREEELRELFKKFDKRETNFSPYEGARGIQFVTSVPVNSEMLSGHQLDPIKNRPRRLSQPAKIHKPEYYEGNLRSYQKPSNQYVNPQHTPHKHYTEPQNMECDRCSLTKPENQYLFPLDSKTQGIVYNNKIYPAKLFGMVDVSAQSEPANDVKYNENTGNYKTRTEVQYVEKLPVGSDTDRYSADFVDDYVDPEAEYPTEYISADQTKKMTSNSPQKEVNEQQQPYIPVVILTQRDKQYLPRTKSERQRRSIELNKFFSNLLGINKDGEMNTNKRQRRNAMINSINDLKYRYKMKNKFDKELNEAMEQKNTSQDQLAEKYWKKDKGEKSNDDLNIGTCKEIGSSSESIILEDNKMISPQREAKFEKQVSERHVQEVETTQRSPEDNQKESKEDGTKSHDIFAVIKDKIKNVMGYFQRIFEWNSE</sequence>
<dbReference type="InParanoid" id="T1I5J1"/>
<reference evidence="3" key="1">
    <citation type="submission" date="2015-05" db="UniProtKB">
        <authorList>
            <consortium name="EnsemblMetazoa"/>
        </authorList>
    </citation>
    <scope>IDENTIFICATION</scope>
</reference>
<dbReference type="Proteomes" id="UP000015103">
    <property type="component" value="Unassembled WGS sequence"/>
</dbReference>
<dbReference type="PANTHER" id="PTHR46145">
    <property type="entry name" value="HEPARANASE"/>
    <property type="match status" value="1"/>
</dbReference>
<feature type="compositionally biased region" description="Basic and acidic residues" evidence="2">
    <location>
        <begin position="1175"/>
        <end position="1190"/>
    </location>
</feature>
<evidence type="ECO:0000256" key="2">
    <source>
        <dbReference type="SAM" id="MobiDB-lite"/>
    </source>
</evidence>